<feature type="signal peptide" evidence="1">
    <location>
        <begin position="1"/>
        <end position="22"/>
    </location>
</feature>
<evidence type="ECO:0000313" key="3">
    <source>
        <dbReference type="Proteomes" id="UP001054902"/>
    </source>
</evidence>
<keyword evidence="3" id="KW-1185">Reference proteome</keyword>
<reference evidence="2 3" key="1">
    <citation type="journal article" date="2021" name="Sci. Rep.">
        <title>The genome of the diatom Chaetoceros tenuissimus carries an ancient integrated fragment of an extant virus.</title>
        <authorList>
            <person name="Hongo Y."/>
            <person name="Kimura K."/>
            <person name="Takaki Y."/>
            <person name="Yoshida Y."/>
            <person name="Baba S."/>
            <person name="Kobayashi G."/>
            <person name="Nagasaki K."/>
            <person name="Hano T."/>
            <person name="Tomaru Y."/>
        </authorList>
    </citation>
    <scope>NUCLEOTIDE SEQUENCE [LARGE SCALE GENOMIC DNA]</scope>
    <source>
        <strain evidence="2 3">NIES-3715</strain>
    </source>
</reference>
<dbReference type="Proteomes" id="UP001054902">
    <property type="component" value="Unassembled WGS sequence"/>
</dbReference>
<organism evidence="2 3">
    <name type="scientific">Chaetoceros tenuissimus</name>
    <dbReference type="NCBI Taxonomy" id="426638"/>
    <lineage>
        <taxon>Eukaryota</taxon>
        <taxon>Sar</taxon>
        <taxon>Stramenopiles</taxon>
        <taxon>Ochrophyta</taxon>
        <taxon>Bacillariophyta</taxon>
        <taxon>Coscinodiscophyceae</taxon>
        <taxon>Chaetocerotophycidae</taxon>
        <taxon>Chaetocerotales</taxon>
        <taxon>Chaetocerotaceae</taxon>
        <taxon>Chaetoceros</taxon>
    </lineage>
</organism>
<accession>A0AAD3CHZ2</accession>
<feature type="chain" id="PRO_5042260207" evidence="1">
    <location>
        <begin position="23"/>
        <end position="189"/>
    </location>
</feature>
<evidence type="ECO:0000313" key="2">
    <source>
        <dbReference type="EMBL" id="GFH46432.1"/>
    </source>
</evidence>
<name>A0AAD3CHZ2_9STRA</name>
<proteinExistence type="predicted"/>
<sequence length="189" mass="21497">MNSRNHIFLIASLLSIVTTAECKCKDDLASVEFRSFYMPYEYAKLDKELLGEKFDPLDLCHKHYDKFFYSGRTTCTKSDSTTDTTVHVNEIFCLPISCTYDEEILTEALPMFVNQHYFDVLEKDEDSEHAYEIVYNDIHASCKGEYTFKGLTTRTKEDVESTFNSGATGIYSYKIAVSIAALAASLALF</sequence>
<gene>
    <name evidence="2" type="ORF">CTEN210_02906</name>
</gene>
<keyword evidence="1" id="KW-0732">Signal</keyword>
<comment type="caution">
    <text evidence="2">The sequence shown here is derived from an EMBL/GenBank/DDBJ whole genome shotgun (WGS) entry which is preliminary data.</text>
</comment>
<protein>
    <submittedName>
        <fullName evidence="2">Uncharacterized protein</fullName>
    </submittedName>
</protein>
<evidence type="ECO:0000256" key="1">
    <source>
        <dbReference type="SAM" id="SignalP"/>
    </source>
</evidence>
<dbReference type="AlphaFoldDB" id="A0AAD3CHZ2"/>
<dbReference type="EMBL" id="BLLK01000022">
    <property type="protein sequence ID" value="GFH46432.1"/>
    <property type="molecule type" value="Genomic_DNA"/>
</dbReference>